<evidence type="ECO:0000259" key="7">
    <source>
        <dbReference type="Pfam" id="PF17827"/>
    </source>
</evidence>
<dbReference type="KEGG" id="meh:M301_2586"/>
<evidence type="ECO:0000313" key="8">
    <source>
        <dbReference type="EMBL" id="ADI30943.1"/>
    </source>
</evidence>
<dbReference type="RefSeq" id="WP_013149250.1">
    <property type="nucleotide sequence ID" value="NC_014207.1"/>
</dbReference>
<dbReference type="GO" id="GO:0003676">
    <property type="term" value="F:nucleic acid binding"/>
    <property type="evidence" value="ECO:0007669"/>
    <property type="project" value="InterPro"/>
</dbReference>
<name>D7DNE2_METV0</name>
<dbReference type="InterPro" id="IPR029063">
    <property type="entry name" value="SAM-dependent_MTases_sf"/>
</dbReference>
<comment type="similarity">
    <text evidence="5">Belongs to the protein N5-glutamine methyltransferase family. PrmC subfamily.</text>
</comment>
<dbReference type="InterPro" id="IPR004556">
    <property type="entry name" value="HemK-like"/>
</dbReference>
<evidence type="ECO:0000256" key="3">
    <source>
        <dbReference type="ARBA" id="ARBA00022691"/>
    </source>
</evidence>
<evidence type="ECO:0000256" key="5">
    <source>
        <dbReference type="HAMAP-Rule" id="MF_02126"/>
    </source>
</evidence>
<evidence type="ECO:0000259" key="6">
    <source>
        <dbReference type="Pfam" id="PF13847"/>
    </source>
</evidence>
<dbReference type="SUPFAM" id="SSF53335">
    <property type="entry name" value="S-adenosyl-L-methionine-dependent methyltransferases"/>
    <property type="match status" value="1"/>
</dbReference>
<feature type="domain" description="Methyltransferase" evidence="6">
    <location>
        <begin position="144"/>
        <end position="289"/>
    </location>
</feature>
<dbReference type="HOGENOM" id="CLU_018398_3_1_4"/>
<dbReference type="EMBL" id="CP002056">
    <property type="protein sequence ID" value="ADI30943.1"/>
    <property type="molecule type" value="Genomic_DNA"/>
</dbReference>
<dbReference type="eggNOG" id="COG2890">
    <property type="taxonomic scope" value="Bacteria"/>
</dbReference>
<dbReference type="NCBIfam" id="TIGR03534">
    <property type="entry name" value="RF_mod_PrmC"/>
    <property type="match status" value="1"/>
</dbReference>
<dbReference type="NCBIfam" id="TIGR00536">
    <property type="entry name" value="hemK_fam"/>
    <property type="match status" value="1"/>
</dbReference>
<organism evidence="8 9">
    <name type="scientific">Methylotenera versatilis (strain 301)</name>
    <dbReference type="NCBI Taxonomy" id="666681"/>
    <lineage>
        <taxon>Bacteria</taxon>
        <taxon>Pseudomonadati</taxon>
        <taxon>Pseudomonadota</taxon>
        <taxon>Betaproteobacteria</taxon>
        <taxon>Nitrosomonadales</taxon>
        <taxon>Methylophilaceae</taxon>
        <taxon>Methylotenera</taxon>
    </lineage>
</organism>
<evidence type="ECO:0000256" key="1">
    <source>
        <dbReference type="ARBA" id="ARBA00022603"/>
    </source>
</evidence>
<dbReference type="InterPro" id="IPR025714">
    <property type="entry name" value="Methyltranfer_dom"/>
</dbReference>
<dbReference type="GO" id="GO:0102559">
    <property type="term" value="F:peptide chain release factor N(5)-glutamine methyltransferase activity"/>
    <property type="evidence" value="ECO:0007669"/>
    <property type="project" value="UniProtKB-EC"/>
</dbReference>
<dbReference type="Gene3D" id="1.10.8.10">
    <property type="entry name" value="DNA helicase RuvA subunit, C-terminal domain"/>
    <property type="match status" value="1"/>
</dbReference>
<dbReference type="InterPro" id="IPR040758">
    <property type="entry name" value="PrmC_N"/>
</dbReference>
<evidence type="ECO:0000256" key="4">
    <source>
        <dbReference type="ARBA" id="ARBA00048391"/>
    </source>
</evidence>
<feature type="domain" description="Release factor glutamine methyltransferase N-terminal" evidence="7">
    <location>
        <begin position="16"/>
        <end position="76"/>
    </location>
</feature>
<keyword evidence="1 5" id="KW-0489">Methyltransferase</keyword>
<dbReference type="Proteomes" id="UP000000383">
    <property type="component" value="Chromosome"/>
</dbReference>
<dbReference type="PANTHER" id="PTHR18895">
    <property type="entry name" value="HEMK METHYLTRANSFERASE"/>
    <property type="match status" value="1"/>
</dbReference>
<comment type="catalytic activity">
    <reaction evidence="4 5">
        <text>L-glutaminyl-[peptide chain release factor] + S-adenosyl-L-methionine = N(5)-methyl-L-glutaminyl-[peptide chain release factor] + S-adenosyl-L-homocysteine + H(+)</text>
        <dbReference type="Rhea" id="RHEA:42896"/>
        <dbReference type="Rhea" id="RHEA-COMP:10271"/>
        <dbReference type="Rhea" id="RHEA-COMP:10272"/>
        <dbReference type="ChEBI" id="CHEBI:15378"/>
        <dbReference type="ChEBI" id="CHEBI:30011"/>
        <dbReference type="ChEBI" id="CHEBI:57856"/>
        <dbReference type="ChEBI" id="CHEBI:59789"/>
        <dbReference type="ChEBI" id="CHEBI:61891"/>
        <dbReference type="EC" id="2.1.1.297"/>
    </reaction>
</comment>
<reference evidence="8 9" key="2">
    <citation type="journal article" date="2011" name="J. Bacteriol.">
        <title>Genomes of three methylotrophs from a single niche uncover genetic and metabolic divergence of Methylophilaceae.</title>
        <authorList>
            <person name="Lapidus A."/>
            <person name="Clum A."/>
            <person name="Labutti K."/>
            <person name="Kaluzhnaya M.G."/>
            <person name="Lim S."/>
            <person name="Beck D.A."/>
            <person name="Glavina Del Rio T."/>
            <person name="Nolan M."/>
            <person name="Mavromatis K."/>
            <person name="Huntemann M."/>
            <person name="Lucas S."/>
            <person name="Lidstrom M.E."/>
            <person name="Ivanova N."/>
            <person name="Chistoserdova L."/>
        </authorList>
    </citation>
    <scope>NUCLEOTIDE SEQUENCE [LARGE SCALE GENOMIC DNA]</scope>
    <source>
        <strain evidence="8 9">301</strain>
    </source>
</reference>
<dbReference type="OrthoDB" id="9800643at2"/>
<feature type="binding site" evidence="5">
    <location>
        <begin position="153"/>
        <end position="157"/>
    </location>
    <ligand>
        <name>S-adenosyl-L-methionine</name>
        <dbReference type="ChEBI" id="CHEBI:59789"/>
    </ligand>
</feature>
<keyword evidence="2 5" id="KW-0808">Transferase</keyword>
<dbReference type="InterPro" id="IPR019874">
    <property type="entry name" value="RF_methyltr_PrmC"/>
</dbReference>
<dbReference type="Gene3D" id="3.40.50.150">
    <property type="entry name" value="Vaccinia Virus protein VP39"/>
    <property type="match status" value="1"/>
</dbReference>
<dbReference type="AlphaFoldDB" id="D7DNE2"/>
<feature type="binding site" evidence="5">
    <location>
        <begin position="219"/>
        <end position="222"/>
    </location>
    <ligand>
        <name>substrate</name>
    </ligand>
</feature>
<protein>
    <recommendedName>
        <fullName evidence="5">Release factor glutamine methyltransferase</fullName>
        <shortName evidence="5">RF MTase</shortName>
        <ecNumber evidence="5">2.1.1.297</ecNumber>
    </recommendedName>
    <alternativeName>
        <fullName evidence="5">N5-glutamine methyltransferase PrmC</fullName>
    </alternativeName>
    <alternativeName>
        <fullName evidence="5">Protein-(glutamine-N5) MTase PrmC</fullName>
    </alternativeName>
    <alternativeName>
        <fullName evidence="5">Protein-glutamine N-methyltransferase PrmC</fullName>
    </alternativeName>
</protein>
<comment type="function">
    <text evidence="5">Methylates the class 1 translation termination release factors RF1/PrfA and RF2/PrfB on the glutamine residue of the universally conserved GGQ motif.</text>
</comment>
<dbReference type="InterPro" id="IPR050320">
    <property type="entry name" value="N5-glutamine_MTase"/>
</dbReference>
<feature type="binding site" evidence="5">
    <location>
        <position position="176"/>
    </location>
    <ligand>
        <name>S-adenosyl-L-methionine</name>
        <dbReference type="ChEBI" id="CHEBI:59789"/>
    </ligand>
</feature>
<dbReference type="GO" id="GO:0032259">
    <property type="term" value="P:methylation"/>
    <property type="evidence" value="ECO:0007669"/>
    <property type="project" value="UniProtKB-KW"/>
</dbReference>
<dbReference type="PANTHER" id="PTHR18895:SF74">
    <property type="entry name" value="MTRF1L RELEASE FACTOR GLUTAMINE METHYLTRANSFERASE"/>
    <property type="match status" value="1"/>
</dbReference>
<evidence type="ECO:0000256" key="2">
    <source>
        <dbReference type="ARBA" id="ARBA00022679"/>
    </source>
</evidence>
<evidence type="ECO:0000313" key="9">
    <source>
        <dbReference type="Proteomes" id="UP000000383"/>
    </source>
</evidence>
<dbReference type="EC" id="2.1.1.297" evidence="5"/>
<reference evidence="9" key="1">
    <citation type="submission" date="2010-05" db="EMBL/GenBank/DDBJ databases">
        <title>Complete sequence of Methylotenera sp. 301.</title>
        <authorList>
            <person name="Lucas S."/>
            <person name="Copeland A."/>
            <person name="Lapidus A."/>
            <person name="Cheng J.-F."/>
            <person name="Bruce D."/>
            <person name="Goodwin L."/>
            <person name="Pitluck S."/>
            <person name="Clum A."/>
            <person name="Land M."/>
            <person name="Hauser L."/>
            <person name="Kyrpides N."/>
            <person name="Ivanova N."/>
            <person name="Chistoservova L."/>
            <person name="Kalyuzhnaya M."/>
            <person name="Woyke T."/>
        </authorList>
    </citation>
    <scope>NUCLEOTIDE SEQUENCE [LARGE SCALE GENOMIC DNA]</scope>
    <source>
        <strain evidence="9">301</strain>
    </source>
</reference>
<dbReference type="Pfam" id="PF13847">
    <property type="entry name" value="Methyltransf_31"/>
    <property type="match status" value="1"/>
</dbReference>
<keyword evidence="3 5" id="KW-0949">S-adenosyl-L-methionine</keyword>
<feature type="binding site" evidence="5">
    <location>
        <position position="219"/>
    </location>
    <ligand>
        <name>S-adenosyl-L-methionine</name>
        <dbReference type="ChEBI" id="CHEBI:59789"/>
    </ligand>
</feature>
<proteinExistence type="inferred from homology"/>
<dbReference type="STRING" id="666681.M301_2586"/>
<dbReference type="PROSITE" id="PS00092">
    <property type="entry name" value="N6_MTASE"/>
    <property type="match status" value="1"/>
</dbReference>
<dbReference type="CDD" id="cd02440">
    <property type="entry name" value="AdoMet_MTases"/>
    <property type="match status" value="1"/>
</dbReference>
<dbReference type="Pfam" id="PF17827">
    <property type="entry name" value="PrmC_N"/>
    <property type="match status" value="1"/>
</dbReference>
<keyword evidence="9" id="KW-1185">Reference proteome</keyword>
<accession>D7DNE2</accession>
<dbReference type="HAMAP" id="MF_02126">
    <property type="entry name" value="RF_methyltr_PrmC"/>
    <property type="match status" value="1"/>
</dbReference>
<sequence length="320" mass="35282">MPASHSIKAILADASVLLSTEEAKLEAQLLLQHVLNVNRAWLIAHANDALQPNIHAAFEAQLKRRLAGEPMAYILGNREFYGLDLLVTPDTLIPRPDTETLVEAALAKIPLSESTKNLSFRRKSESSGVEQHDYETLDSDFRRNDDLKVLDLGTGTGAIALAIAKNRPKASITAVDASDAALEIAKQNSQQLSIINVEFTLSNWFENLSNQRFDVIVSNPPYIEEHDAHLTQGDLRFEPLSALASGMDGLDDIRQIIGDCLIYLKPQGWLMLEHGYNQAEQVADLMADAGLTNIETIKDLGNNDRVTIGKNPLIVSTHWD</sequence>
<dbReference type="FunFam" id="3.40.50.150:FF:000053">
    <property type="entry name" value="Release factor glutamine methyltransferase"/>
    <property type="match status" value="1"/>
</dbReference>
<dbReference type="InterPro" id="IPR002052">
    <property type="entry name" value="DNA_methylase_N6_adenine_CS"/>
</dbReference>
<gene>
    <name evidence="5" type="primary">prmC</name>
    <name evidence="8" type="ordered locus">M301_2586</name>
</gene>
<feature type="binding site" evidence="5">
    <location>
        <position position="204"/>
    </location>
    <ligand>
        <name>S-adenosyl-L-methionine</name>
        <dbReference type="ChEBI" id="CHEBI:59789"/>
    </ligand>
</feature>